<keyword evidence="1" id="KW-0732">Signal</keyword>
<dbReference type="Proteomes" id="UP001500975">
    <property type="component" value="Unassembled WGS sequence"/>
</dbReference>
<evidence type="ECO:0008006" key="4">
    <source>
        <dbReference type="Google" id="ProtNLM"/>
    </source>
</evidence>
<comment type="caution">
    <text evidence="2">The sequence shown here is derived from an EMBL/GenBank/DDBJ whole genome shotgun (WGS) entry which is preliminary data.</text>
</comment>
<gene>
    <name evidence="2" type="ORF">GCM10023165_33990</name>
</gene>
<dbReference type="Gene3D" id="3.90.420.10">
    <property type="entry name" value="Oxidoreductase, molybdopterin-binding domain"/>
    <property type="match status" value="1"/>
</dbReference>
<organism evidence="2 3">
    <name type="scientific">Variovorax defluvii</name>
    <dbReference type="NCBI Taxonomy" id="913761"/>
    <lineage>
        <taxon>Bacteria</taxon>
        <taxon>Pseudomonadati</taxon>
        <taxon>Pseudomonadota</taxon>
        <taxon>Betaproteobacteria</taxon>
        <taxon>Burkholderiales</taxon>
        <taxon>Comamonadaceae</taxon>
        <taxon>Variovorax</taxon>
    </lineage>
</organism>
<keyword evidence="3" id="KW-1185">Reference proteome</keyword>
<evidence type="ECO:0000313" key="3">
    <source>
        <dbReference type="Proteomes" id="UP001500975"/>
    </source>
</evidence>
<name>A0ABP8I003_9BURK</name>
<dbReference type="SUPFAM" id="SSF56524">
    <property type="entry name" value="Oxidoreductase molybdopterin-binding domain"/>
    <property type="match status" value="1"/>
</dbReference>
<proteinExistence type="predicted"/>
<dbReference type="InterPro" id="IPR036374">
    <property type="entry name" value="OxRdtase_Mopterin-bd_sf"/>
</dbReference>
<accession>A0ABP8I003</accession>
<reference evidence="3" key="1">
    <citation type="journal article" date="2019" name="Int. J. Syst. Evol. Microbiol.">
        <title>The Global Catalogue of Microorganisms (GCM) 10K type strain sequencing project: providing services to taxonomists for standard genome sequencing and annotation.</title>
        <authorList>
            <consortium name="The Broad Institute Genomics Platform"/>
            <consortium name="The Broad Institute Genome Sequencing Center for Infectious Disease"/>
            <person name="Wu L."/>
            <person name="Ma J."/>
        </authorList>
    </citation>
    <scope>NUCLEOTIDE SEQUENCE [LARGE SCALE GENOMIC DNA]</scope>
    <source>
        <strain evidence="3">JCM 17804</strain>
    </source>
</reference>
<evidence type="ECO:0000256" key="1">
    <source>
        <dbReference type="SAM" id="SignalP"/>
    </source>
</evidence>
<dbReference type="EMBL" id="BAABGJ010000057">
    <property type="protein sequence ID" value="GAA4348306.1"/>
    <property type="molecule type" value="Genomic_DNA"/>
</dbReference>
<sequence length="203" mass="21517">MREPPTIAPMKKRHFLGTAALAGLLPSVHAQAANAASKGPGLLTISGAIGKSNRGPVDAALDQLMVKHGVKFDKAFVVDAEALGRLPAVRIKPTLEYDARQHALAGPLLTSVLELAGVPTSGEVMLAMRAVDGYVVPIKIADARNYKMIVATEIDGRPLALGGLGPQWAVYEADTLAAFKDKPLKERFALCPWGLYSIEVTRG</sequence>
<feature type="chain" id="PRO_5045749240" description="Molybdopterin-dependent oxidoreductase" evidence="1">
    <location>
        <begin position="33"/>
        <end position="203"/>
    </location>
</feature>
<protein>
    <recommendedName>
        <fullName evidence="4">Molybdopterin-dependent oxidoreductase</fullName>
    </recommendedName>
</protein>
<feature type="signal peptide" evidence="1">
    <location>
        <begin position="1"/>
        <end position="32"/>
    </location>
</feature>
<evidence type="ECO:0000313" key="2">
    <source>
        <dbReference type="EMBL" id="GAA4348306.1"/>
    </source>
</evidence>